<protein>
    <submittedName>
        <fullName evidence="6">Glycoside hydrolase family 31 Gh31E</fullName>
    </submittedName>
</protein>
<dbReference type="SUPFAM" id="SSF51011">
    <property type="entry name" value="Glycosyl hydrolase domain"/>
    <property type="match status" value="1"/>
</dbReference>
<dbReference type="Proteomes" id="UP000001299">
    <property type="component" value="Chromosome 2"/>
</dbReference>
<name>E0S3A3_BUTPB</name>
<accession>E0S3A3</accession>
<keyword evidence="2 6" id="KW-0378">Hydrolase</keyword>
<keyword evidence="2" id="KW-0326">Glycosidase</keyword>
<gene>
    <name evidence="6" type="primary">gh31E</name>
    <name evidence="6" type="ordered locus">bpr_III199</name>
</gene>
<evidence type="ECO:0000313" key="7">
    <source>
        <dbReference type="Proteomes" id="UP000001299"/>
    </source>
</evidence>
<dbReference type="InterPro" id="IPR000322">
    <property type="entry name" value="Glyco_hydro_31_TIM"/>
</dbReference>
<comment type="similarity">
    <text evidence="1 2">Belongs to the glycosyl hydrolase 31 family.</text>
</comment>
<evidence type="ECO:0000256" key="2">
    <source>
        <dbReference type="RuleBase" id="RU361185"/>
    </source>
</evidence>
<dbReference type="PANTHER" id="PTHR22762">
    <property type="entry name" value="ALPHA-GLUCOSIDASE"/>
    <property type="match status" value="1"/>
</dbReference>
<evidence type="ECO:0000313" key="6">
    <source>
        <dbReference type="EMBL" id="ADL35885.1"/>
    </source>
</evidence>
<dbReference type="AlphaFoldDB" id="E0S3A3"/>
<evidence type="ECO:0000256" key="1">
    <source>
        <dbReference type="ARBA" id="ARBA00007806"/>
    </source>
</evidence>
<feature type="domain" description="Glycoside hydrolase family 31 TIM barrel" evidence="3">
    <location>
        <begin position="195"/>
        <end position="499"/>
    </location>
</feature>
<feature type="domain" description="Glycosyl hydrolase family 31 C-terminal" evidence="5">
    <location>
        <begin position="508"/>
        <end position="598"/>
    </location>
</feature>
<reference evidence="6 7" key="1">
    <citation type="journal article" date="2010" name="PLoS ONE">
        <title>The glycobiome of the rumen bacterium Butyrivibrio proteoclasticus B316(T) highlights adaptation to a polysaccharide-rich environment.</title>
        <authorList>
            <person name="Kelly W.J."/>
            <person name="Leahy S.C."/>
            <person name="Altermann E."/>
            <person name="Yeoman C.J."/>
            <person name="Dunne J.C."/>
            <person name="Kong Z."/>
            <person name="Pacheco D.M."/>
            <person name="Li D."/>
            <person name="Noel S.J."/>
            <person name="Moon C.D."/>
            <person name="Cookson A.L."/>
            <person name="Attwood G.T."/>
        </authorList>
    </citation>
    <scope>NUCLEOTIDE SEQUENCE [LARGE SCALE GENOMIC DNA]</scope>
    <source>
        <strain evidence="7">ATCC 51982 / DSM 14932 / B316</strain>
    </source>
</reference>
<keyword evidence="7" id="KW-1185">Reference proteome</keyword>
<evidence type="ECO:0000259" key="3">
    <source>
        <dbReference type="Pfam" id="PF01055"/>
    </source>
</evidence>
<dbReference type="InterPro" id="IPR033403">
    <property type="entry name" value="DUF5110"/>
</dbReference>
<feature type="domain" description="DUF5110" evidence="4">
    <location>
        <begin position="616"/>
        <end position="685"/>
    </location>
</feature>
<dbReference type="GO" id="GO:0090599">
    <property type="term" value="F:alpha-glucosidase activity"/>
    <property type="evidence" value="ECO:0007669"/>
    <property type="project" value="TreeGrafter"/>
</dbReference>
<evidence type="ECO:0000259" key="5">
    <source>
        <dbReference type="Pfam" id="PF21365"/>
    </source>
</evidence>
<dbReference type="InterPro" id="IPR013780">
    <property type="entry name" value="Glyco_hydro_b"/>
</dbReference>
<dbReference type="KEGG" id="bpb:bpr_III199"/>
<dbReference type="PANTHER" id="PTHR22762:SF89">
    <property type="entry name" value="ALPHA-XYLOSIDASE"/>
    <property type="match status" value="1"/>
</dbReference>
<dbReference type="HOGENOM" id="CLU_005043_1_0_9"/>
<proteinExistence type="inferred from homology"/>
<dbReference type="STRING" id="515622.bpr_III199"/>
<dbReference type="Pfam" id="PF01055">
    <property type="entry name" value="Glyco_hydro_31_2nd"/>
    <property type="match status" value="1"/>
</dbReference>
<dbReference type="Gene3D" id="3.20.20.80">
    <property type="entry name" value="Glycosidases"/>
    <property type="match status" value="1"/>
</dbReference>
<dbReference type="Pfam" id="PF17137">
    <property type="entry name" value="DUF5110"/>
    <property type="match status" value="1"/>
</dbReference>
<dbReference type="GO" id="GO:0006491">
    <property type="term" value="P:N-glycan processing"/>
    <property type="evidence" value="ECO:0007669"/>
    <property type="project" value="TreeGrafter"/>
</dbReference>
<dbReference type="eggNOG" id="COG1501">
    <property type="taxonomic scope" value="Bacteria"/>
</dbReference>
<dbReference type="CAZy" id="GH31">
    <property type="family name" value="Glycoside Hydrolase Family 31"/>
</dbReference>
<dbReference type="Pfam" id="PF21365">
    <property type="entry name" value="Glyco_hydro_31_3rd"/>
    <property type="match status" value="1"/>
</dbReference>
<dbReference type="Gene3D" id="2.60.40.1180">
    <property type="entry name" value="Golgi alpha-mannosidase II"/>
    <property type="match status" value="2"/>
</dbReference>
<dbReference type="GO" id="GO:0005975">
    <property type="term" value="P:carbohydrate metabolic process"/>
    <property type="evidence" value="ECO:0007669"/>
    <property type="project" value="InterPro"/>
</dbReference>
<organism evidence="6 7">
    <name type="scientific">Butyrivibrio proteoclasticus (strain ATCC 51982 / DSM 14932 / B316)</name>
    <name type="common">Clostridium proteoclasticum</name>
    <dbReference type="NCBI Taxonomy" id="515622"/>
    <lineage>
        <taxon>Bacteria</taxon>
        <taxon>Bacillati</taxon>
        <taxon>Bacillota</taxon>
        <taxon>Clostridia</taxon>
        <taxon>Lachnospirales</taxon>
        <taxon>Lachnospiraceae</taxon>
        <taxon>Butyrivibrio</taxon>
    </lineage>
</organism>
<sequence length="807" mass="93101">MNKELNIARHPVSEPGNIICQGNYRITILTKRLIRFEYSSEQVFEDRATQVVLNRDFPKVDFSLKKTADRIEIETDFLHVYYDGKEPSAEGLRVEIKDSRSSHIGHWYYGKEPGMAGNFGGTIRTLDEVNGSCPIDAGLLSKDGWGILDDSASLVITEDGWVAVREHSESDIYLFGYGSDYKGCLHDFYALTGKTPMLPRFVLGNWWSRYYEYSEESYKALLERFDQEDIPFSVAVIDMDWHIVDVDPRYGSGWTGFTWNKELFPDPKRFLKHLHDRGMKTTLNLHPADGIRAYEDCYEDIAEKMGVDISSQETVEFDAANAKFIENYLECVCHPHEKDGVDFWWIDWQQGTKTGLKGLDPLWILNHFHYLDSGRTGLRPLTFSRYAGPGSHRYPIGFSGDTVITWESLQFQPYFTATASNIGYGWWSHDIGGHTHGYKDDQLECRWYQFGVFSPIMRLHSEKNEFNGKEPWRFRKDISEIMKRFLRLRHELMPYLYTMNYRAYKNDEPIIQPLYYNLKWDQAFEKAPNEYFFGTEMIVNPVTSKCIEGINVAGTTTYLPEGRFYDFFTDMIYTGGRTIDCYRTLESIPLFVPEGSIIPMTDRRGTKEVSSNPDSLIIHVYVGKDGSFTMYEDDNESMNYVNGDAVFTEFIMKWSDEKSFCIKAPTGNISLIPEKRDYRVIIHGVDMTAYMEDINKHVKSIQRNTSLKGECSYNESKNQLIVDMEGCDPDNDILITLPEDTGIKKNAVSDVVFEFLNQAEISFALKKDIYCAVETGGSPDQIMESLEQMNIASDLYKAIYEIVFAYE</sequence>
<dbReference type="CDD" id="cd06595">
    <property type="entry name" value="GH31_u1"/>
    <property type="match status" value="1"/>
</dbReference>
<dbReference type="InterPro" id="IPR017853">
    <property type="entry name" value="GH"/>
</dbReference>
<dbReference type="InterPro" id="IPR048395">
    <property type="entry name" value="Glyco_hydro_31_C"/>
</dbReference>
<dbReference type="SUPFAM" id="SSF51445">
    <property type="entry name" value="(Trans)glycosidases"/>
    <property type="match status" value="1"/>
</dbReference>
<dbReference type="RefSeq" id="WP_013282535.1">
    <property type="nucleotide sequence ID" value="NC_014388.1"/>
</dbReference>
<dbReference type="EMBL" id="CP001811">
    <property type="protein sequence ID" value="ADL35885.1"/>
    <property type="molecule type" value="Genomic_DNA"/>
</dbReference>
<evidence type="ECO:0000259" key="4">
    <source>
        <dbReference type="Pfam" id="PF17137"/>
    </source>
</evidence>